<evidence type="ECO:0000259" key="3">
    <source>
        <dbReference type="Pfam" id="PF18592"/>
    </source>
</evidence>
<dbReference type="OrthoDB" id="445357at2759"/>
<dbReference type="EMBL" id="CAJVPK010000019">
    <property type="protein sequence ID" value="CAG8433790.1"/>
    <property type="molecule type" value="Genomic_DNA"/>
</dbReference>
<feature type="region of interest" description="Disordered" evidence="2">
    <location>
        <begin position="79"/>
        <end position="138"/>
    </location>
</feature>
<dbReference type="AlphaFoldDB" id="A0A9N8UW39"/>
<dbReference type="GO" id="GO:0005634">
    <property type="term" value="C:nucleus"/>
    <property type="evidence" value="ECO:0007669"/>
    <property type="project" value="TreeGrafter"/>
</dbReference>
<sequence>MSTTESKLRQLKIVDLKELLAKKGLPVSGKKEDQTALNIEPKSSETDLFDKDILVSPNELLPTGLDDDWEKFTTDDIANLSKDFDSPDSPTSPSLSNKETLANKPKIEVSKDNLTTIDDKQKDSNTSIKDDATSTTSSDILIKPSGFTCKKIIFDEKPSLPVSKSQPDLTAELERRKKRAERFGVQLSDADKKLQRAARFGINTKIPDDSPLKAPLPSSRKLSVASIEDEGKLKKRAEKFALDKEQANVLNVTPSLSEEEKKKRRAEKFSKELASTPSNQSSLTSLSEEEKRKRRTERFALHVP</sequence>
<evidence type="ECO:0000313" key="5">
    <source>
        <dbReference type="Proteomes" id="UP000789706"/>
    </source>
</evidence>
<dbReference type="InterPro" id="IPR040746">
    <property type="entry name" value="THO1_MOS11_C"/>
</dbReference>
<feature type="compositionally biased region" description="Low complexity" evidence="2">
    <location>
        <begin position="87"/>
        <end position="96"/>
    </location>
</feature>
<feature type="region of interest" description="Disordered" evidence="2">
    <location>
        <begin position="253"/>
        <end position="304"/>
    </location>
</feature>
<proteinExistence type="predicted"/>
<feature type="region of interest" description="Disordered" evidence="2">
    <location>
        <begin position="202"/>
        <end position="226"/>
    </location>
</feature>
<gene>
    <name evidence="4" type="ORF">DEBURN_LOCUS572</name>
</gene>
<keyword evidence="1" id="KW-0597">Phosphoprotein</keyword>
<dbReference type="PANTHER" id="PTHR46551:SF1">
    <property type="entry name" value="SAP DOMAIN-CONTAINING RIBONUCLEOPROTEIN"/>
    <property type="match status" value="1"/>
</dbReference>
<dbReference type="Proteomes" id="UP000789706">
    <property type="component" value="Unassembled WGS sequence"/>
</dbReference>
<feature type="compositionally biased region" description="Basic and acidic residues" evidence="2">
    <location>
        <begin position="105"/>
        <end position="132"/>
    </location>
</feature>
<evidence type="ECO:0000256" key="1">
    <source>
        <dbReference type="ARBA" id="ARBA00022553"/>
    </source>
</evidence>
<dbReference type="Gene3D" id="1.10.720.30">
    <property type="entry name" value="SAP domain"/>
    <property type="match status" value="1"/>
</dbReference>
<reference evidence="4" key="1">
    <citation type="submission" date="2021-06" db="EMBL/GenBank/DDBJ databases">
        <authorList>
            <person name="Kallberg Y."/>
            <person name="Tangrot J."/>
            <person name="Rosling A."/>
        </authorList>
    </citation>
    <scope>NUCLEOTIDE SEQUENCE</scope>
    <source>
        <strain evidence="4">AZ414A</strain>
    </source>
</reference>
<protein>
    <submittedName>
        <fullName evidence="4">11372_t:CDS:1</fullName>
    </submittedName>
</protein>
<evidence type="ECO:0000313" key="4">
    <source>
        <dbReference type="EMBL" id="CAG8433790.1"/>
    </source>
</evidence>
<name>A0A9N8UW39_9GLOM</name>
<accession>A0A9N8UW39</accession>
<dbReference type="GO" id="GO:0016973">
    <property type="term" value="P:poly(A)+ mRNA export from nucleus"/>
    <property type="evidence" value="ECO:0007669"/>
    <property type="project" value="TreeGrafter"/>
</dbReference>
<feature type="domain" description="THO1-MOS11 C-terminal" evidence="3">
    <location>
        <begin position="169"/>
        <end position="201"/>
    </location>
</feature>
<keyword evidence="5" id="KW-1185">Reference proteome</keyword>
<evidence type="ECO:0000256" key="2">
    <source>
        <dbReference type="SAM" id="MobiDB-lite"/>
    </source>
</evidence>
<feature type="compositionally biased region" description="Polar residues" evidence="2">
    <location>
        <begin position="273"/>
        <end position="286"/>
    </location>
</feature>
<organism evidence="4 5">
    <name type="scientific">Diversispora eburnea</name>
    <dbReference type="NCBI Taxonomy" id="1213867"/>
    <lineage>
        <taxon>Eukaryota</taxon>
        <taxon>Fungi</taxon>
        <taxon>Fungi incertae sedis</taxon>
        <taxon>Mucoromycota</taxon>
        <taxon>Glomeromycotina</taxon>
        <taxon>Glomeromycetes</taxon>
        <taxon>Diversisporales</taxon>
        <taxon>Diversisporaceae</taxon>
        <taxon>Diversispora</taxon>
    </lineage>
</organism>
<dbReference type="PANTHER" id="PTHR46551">
    <property type="entry name" value="SAP DOMAIN-CONTAINING RIBONUCLEOPROTEIN"/>
    <property type="match status" value="1"/>
</dbReference>
<dbReference type="InterPro" id="IPR036361">
    <property type="entry name" value="SAP_dom_sf"/>
</dbReference>
<dbReference type="Pfam" id="PF18592">
    <property type="entry name" value="Tho1_MOS11_C"/>
    <property type="match status" value="1"/>
</dbReference>
<comment type="caution">
    <text evidence="4">The sequence shown here is derived from an EMBL/GenBank/DDBJ whole genome shotgun (WGS) entry which is preliminary data.</text>
</comment>
<dbReference type="InterPro" id="IPR052240">
    <property type="entry name" value="SAP_domain_ribonucleoprotein"/>
</dbReference>